<organism evidence="1 2">
    <name type="scientific">Hermanssonia centrifuga</name>
    <dbReference type="NCBI Taxonomy" id="98765"/>
    <lineage>
        <taxon>Eukaryota</taxon>
        <taxon>Fungi</taxon>
        <taxon>Dikarya</taxon>
        <taxon>Basidiomycota</taxon>
        <taxon>Agaricomycotina</taxon>
        <taxon>Agaricomycetes</taxon>
        <taxon>Polyporales</taxon>
        <taxon>Meruliaceae</taxon>
        <taxon>Hermanssonia</taxon>
    </lineage>
</organism>
<dbReference type="EMBL" id="MLYV02000379">
    <property type="protein sequence ID" value="PSS05347.1"/>
    <property type="molecule type" value="Genomic_DNA"/>
</dbReference>
<keyword evidence="2" id="KW-1185">Reference proteome</keyword>
<name>A0A2R6QB51_9APHY</name>
<evidence type="ECO:0000313" key="1">
    <source>
        <dbReference type="EMBL" id="PSS05347.1"/>
    </source>
</evidence>
<sequence>MPADLEVVDASHIPLSQAKLDVLVPDLTSESNLPSNTSESDVEAMLDLEDEALPQIRAPRGARYANLPPREPSTRIRSLQQPFEVPATEQEVNNAVNEQDKTECALIVVDEPRTYCEAAQSAYSKQWEEALGIKYRQLRDTGTIEWVKTPPSEAIGSLVVYRAKHDGDGNLAKFKA</sequence>
<dbReference type="AlphaFoldDB" id="A0A2R6QB51"/>
<protein>
    <submittedName>
        <fullName evidence="1">Uncharacterized protein</fullName>
    </submittedName>
</protein>
<gene>
    <name evidence="1" type="ORF">PHLCEN_2v3934</name>
</gene>
<reference evidence="1 2" key="1">
    <citation type="submission" date="2018-02" db="EMBL/GenBank/DDBJ databases">
        <title>Genome sequence of the basidiomycete white-rot fungus Phlebia centrifuga.</title>
        <authorList>
            <person name="Granchi Z."/>
            <person name="Peng M."/>
            <person name="de Vries R.P."/>
            <person name="Hilden K."/>
            <person name="Makela M.R."/>
            <person name="Grigoriev I."/>
            <person name="Riley R."/>
        </authorList>
    </citation>
    <scope>NUCLEOTIDE SEQUENCE [LARGE SCALE GENOMIC DNA]</scope>
    <source>
        <strain evidence="1 2">FBCC195</strain>
    </source>
</reference>
<dbReference type="Proteomes" id="UP000186601">
    <property type="component" value="Unassembled WGS sequence"/>
</dbReference>
<accession>A0A2R6QB51</accession>
<proteinExistence type="predicted"/>
<evidence type="ECO:0000313" key="2">
    <source>
        <dbReference type="Proteomes" id="UP000186601"/>
    </source>
</evidence>
<comment type="caution">
    <text evidence="1">The sequence shown here is derived from an EMBL/GenBank/DDBJ whole genome shotgun (WGS) entry which is preliminary data.</text>
</comment>